<feature type="binding site" evidence="5">
    <location>
        <position position="340"/>
    </location>
    <ligand>
        <name>Zn(2+)</name>
        <dbReference type="ChEBI" id="CHEBI:29105"/>
    </ligand>
</feature>
<evidence type="ECO:0000256" key="1">
    <source>
        <dbReference type="ARBA" id="ARBA00022490"/>
    </source>
</evidence>
<sequence length="465" mass="50577">MATLNTGQSSEDMFTVVKSTSNTLAPRLGRLTLPGRNAIETPHYIGLTSRGVVPHLSQDNYASLTSIQGVYTPLEDFIERKVPPLYLFKPPDGSSRLRRFTALPDKSLLVLGARRTPPVIAPPATSNTNDSIAVSTLVGFKLLKAEEYAESVEKLGADIVIGLGDIPYGRALGSKRIVKATDRSIEWLQDHVARRKRNAGQAGFEGQGKLFAPLIPLSCAKQQFYIDTLAEELQNDVAGLAIYSSVTLEDLPDEIAHLPRLDLTEVATPRAVLRQIANGVDVITMPFVSVVTDAGIALDFTFPGPKQIPPTPLSLGIDLWTTSHATDLSPLREGCTCYACTDHHRAYLQHLLAAKEMLGWVLLQIHNHHVIDQFFAAIRSSIAAGTFEKDIDTFTRCYEPELPEKTGQGPRVRGYQFRSEGPGEAKKNPTAFNTYDSSGVETPVAPDASEDAGDLEGKGFAEKDG</sequence>
<feature type="binding site" evidence="5">
    <location>
        <position position="366"/>
    </location>
    <ligand>
        <name>Zn(2+)</name>
        <dbReference type="ChEBI" id="CHEBI:29105"/>
    </ligand>
</feature>
<dbReference type="SUPFAM" id="SSF51713">
    <property type="entry name" value="tRNA-guanine transglycosylase"/>
    <property type="match status" value="1"/>
</dbReference>
<comment type="subunit">
    <text evidence="5">Heterodimer of a catalytic subunit and an accessory subunit.</text>
</comment>
<keyword evidence="4 5" id="KW-0862">Zinc</keyword>
<dbReference type="GO" id="GO:0046872">
    <property type="term" value="F:metal ion binding"/>
    <property type="evidence" value="ECO:0007669"/>
    <property type="project" value="UniProtKB-KW"/>
</dbReference>
<feature type="region of interest" description="Disordered" evidence="6">
    <location>
        <begin position="401"/>
        <end position="465"/>
    </location>
</feature>
<keyword evidence="9" id="KW-1185">Reference proteome</keyword>
<protein>
    <recommendedName>
        <fullName evidence="5">Queuine tRNA-ribosyltransferase accessory subunit 2</fullName>
    </recommendedName>
    <alternativeName>
        <fullName evidence="5">Queuine tRNA-ribosyltransferase domain-containing protein 1</fullName>
    </alternativeName>
</protein>
<dbReference type="EMBL" id="JAAQHG020000001">
    <property type="protein sequence ID" value="KAL1591289.1"/>
    <property type="molecule type" value="Genomic_DNA"/>
</dbReference>
<accession>A0AB34L9V4</accession>
<feature type="binding site" evidence="5">
    <location>
        <position position="337"/>
    </location>
    <ligand>
        <name>Zn(2+)</name>
        <dbReference type="ChEBI" id="CHEBI:29105"/>
    </ligand>
</feature>
<organism evidence="8 9">
    <name type="scientific">Cladosporium halotolerans</name>
    <dbReference type="NCBI Taxonomy" id="1052096"/>
    <lineage>
        <taxon>Eukaryota</taxon>
        <taxon>Fungi</taxon>
        <taxon>Dikarya</taxon>
        <taxon>Ascomycota</taxon>
        <taxon>Pezizomycotina</taxon>
        <taxon>Dothideomycetes</taxon>
        <taxon>Dothideomycetidae</taxon>
        <taxon>Cladosporiales</taxon>
        <taxon>Cladosporiaceae</taxon>
        <taxon>Cladosporium</taxon>
    </lineage>
</organism>
<dbReference type="HAMAP" id="MF_03043">
    <property type="entry name" value="QTRT2"/>
    <property type="match status" value="1"/>
</dbReference>
<evidence type="ECO:0000256" key="6">
    <source>
        <dbReference type="SAM" id="MobiDB-lite"/>
    </source>
</evidence>
<comment type="cofactor">
    <cofactor evidence="5">
        <name>Zn(2+)</name>
        <dbReference type="ChEBI" id="CHEBI:29105"/>
    </cofactor>
    <text evidence="5">Binds 1 zinc ion per subunit.</text>
</comment>
<dbReference type="AlphaFoldDB" id="A0AB34L9V4"/>
<evidence type="ECO:0000313" key="8">
    <source>
        <dbReference type="EMBL" id="KAL1591289.1"/>
    </source>
</evidence>
<dbReference type="PANTHER" id="PTHR46064:SF1">
    <property type="entry name" value="QUEUINE TRNA-RIBOSYLTRANSFERASE ACCESSORY SUBUNIT 2"/>
    <property type="match status" value="1"/>
</dbReference>
<dbReference type="PANTHER" id="PTHR46064">
    <property type="entry name" value="QUEUINE TRNA-RIBOSYLTRANSFERASE ACCESSORY SUBUNIT 2"/>
    <property type="match status" value="1"/>
</dbReference>
<keyword evidence="2 5" id="KW-0819">tRNA processing</keyword>
<dbReference type="GO" id="GO:0008479">
    <property type="term" value="F:tRNA-guanosine(34) queuine transglycosylase activity"/>
    <property type="evidence" value="ECO:0007669"/>
    <property type="project" value="UniProtKB-UniRule"/>
</dbReference>
<comment type="subcellular location">
    <subcellularLocation>
        <location evidence="5">Cytoplasm</location>
    </subcellularLocation>
</comment>
<dbReference type="InterPro" id="IPR028592">
    <property type="entry name" value="QTRTD1"/>
</dbReference>
<dbReference type="RefSeq" id="XP_069234394.1">
    <property type="nucleotide sequence ID" value="XM_069368635.1"/>
</dbReference>
<feature type="binding site" evidence="5">
    <location>
        <position position="335"/>
    </location>
    <ligand>
        <name>Zn(2+)</name>
        <dbReference type="ChEBI" id="CHEBI:29105"/>
    </ligand>
</feature>
<feature type="compositionally biased region" description="Polar residues" evidence="6">
    <location>
        <begin position="430"/>
        <end position="440"/>
    </location>
</feature>
<evidence type="ECO:0000256" key="4">
    <source>
        <dbReference type="ARBA" id="ARBA00022833"/>
    </source>
</evidence>
<proteinExistence type="inferred from homology"/>
<dbReference type="Gene3D" id="3.20.20.105">
    <property type="entry name" value="Queuine tRNA-ribosyltransferase-like"/>
    <property type="match status" value="1"/>
</dbReference>
<dbReference type="InterPro" id="IPR036511">
    <property type="entry name" value="TGT-like_sf"/>
</dbReference>
<dbReference type="GO" id="GO:0005737">
    <property type="term" value="C:cytoplasm"/>
    <property type="evidence" value="ECO:0007669"/>
    <property type="project" value="UniProtKB-SubCell"/>
</dbReference>
<dbReference type="NCBIfam" id="TIGR00449">
    <property type="entry name" value="tgt_general"/>
    <property type="match status" value="1"/>
</dbReference>
<dbReference type="Pfam" id="PF01702">
    <property type="entry name" value="TGT"/>
    <property type="match status" value="1"/>
</dbReference>
<feature type="domain" description="tRNA-guanine(15) transglycosylase-like" evidence="7">
    <location>
        <begin position="26"/>
        <end position="398"/>
    </location>
</feature>
<dbReference type="GO" id="GO:0006400">
    <property type="term" value="P:tRNA modification"/>
    <property type="evidence" value="ECO:0007669"/>
    <property type="project" value="InterPro"/>
</dbReference>
<name>A0AB34L9V4_9PEZI</name>
<evidence type="ECO:0000256" key="5">
    <source>
        <dbReference type="HAMAP-Rule" id="MF_03043"/>
    </source>
</evidence>
<dbReference type="Proteomes" id="UP000803884">
    <property type="component" value="Unassembled WGS sequence"/>
</dbReference>
<dbReference type="InterPro" id="IPR002616">
    <property type="entry name" value="tRNA_ribo_trans-like"/>
</dbReference>
<comment type="similarity">
    <text evidence="5">Belongs to the queuine tRNA-ribosyltransferase family. QTRT2 subfamily.</text>
</comment>
<evidence type="ECO:0000313" key="9">
    <source>
        <dbReference type="Proteomes" id="UP000803884"/>
    </source>
</evidence>
<dbReference type="InterPro" id="IPR050852">
    <property type="entry name" value="Queuine_tRNA-ribosyltrfase"/>
</dbReference>
<evidence type="ECO:0000256" key="2">
    <source>
        <dbReference type="ARBA" id="ARBA00022694"/>
    </source>
</evidence>
<keyword evidence="3 5" id="KW-0479">Metal-binding</keyword>
<keyword evidence="1 5" id="KW-0963">Cytoplasm</keyword>
<dbReference type="GeneID" id="96001473"/>
<comment type="caution">
    <text evidence="8">The sequence shown here is derived from an EMBL/GenBank/DDBJ whole genome shotgun (WGS) entry which is preliminary data.</text>
</comment>
<feature type="compositionally biased region" description="Basic and acidic residues" evidence="6">
    <location>
        <begin position="455"/>
        <end position="465"/>
    </location>
</feature>
<evidence type="ECO:0000256" key="3">
    <source>
        <dbReference type="ARBA" id="ARBA00022723"/>
    </source>
</evidence>
<evidence type="ECO:0000259" key="7">
    <source>
        <dbReference type="Pfam" id="PF01702"/>
    </source>
</evidence>
<reference evidence="8 9" key="1">
    <citation type="journal article" date="2020" name="Microbiol. Resour. Announc.">
        <title>Draft Genome Sequence of a Cladosporium Species Isolated from the Mesophotic Ascidian Didemnum maculosum.</title>
        <authorList>
            <person name="Gioti A."/>
            <person name="Siaperas R."/>
            <person name="Nikolaivits E."/>
            <person name="Le Goff G."/>
            <person name="Ouazzani J."/>
            <person name="Kotoulas G."/>
            <person name="Topakas E."/>
        </authorList>
    </citation>
    <scope>NUCLEOTIDE SEQUENCE [LARGE SCALE GENOMIC DNA]</scope>
    <source>
        <strain evidence="8 9">TM138-S3</strain>
    </source>
</reference>
<gene>
    <name evidence="8" type="ORF">WHR41_00029</name>
</gene>
<comment type="function">
    <text evidence="5">Non-catalytic subunit of the queuine tRNA-ribosyltransferase (TGT) that catalyzes the base-exchange of a guanine (G) residue with queuine (Q) at position 34 (anticodon wobble position) in tRNAs with GU(N) anticodons (tRNA-Asp, -Asn, -His and -Tyr), resulting in the hypermodified nucleoside queuosine (7-(((4,5-cis-dihydroxy-2-cyclopenten-1-yl)amino)methyl)-7-deazaguanosine).</text>
</comment>